<evidence type="ECO:0000313" key="2">
    <source>
        <dbReference type="EMBL" id="CAH8249839.1"/>
    </source>
</evidence>
<reference evidence="1" key="1">
    <citation type="submission" date="2022-06" db="EMBL/GenBank/DDBJ databases">
        <authorList>
            <person name="Dietemann V."/>
            <person name="Ory F."/>
            <person name="Dainat B."/>
            <person name="Oberhansli S."/>
        </authorList>
    </citation>
    <scope>NUCLEOTIDE SEQUENCE</scope>
    <source>
        <strain evidence="1">Ena-SAMPLE-TAB-26-04-2022-14:26:32:270-5432</strain>
    </source>
</reference>
<comment type="caution">
    <text evidence="1">The sequence shown here is derived from an EMBL/GenBank/DDBJ whole genome shotgun (WGS) entry which is preliminary data.</text>
</comment>
<proteinExistence type="predicted"/>
<evidence type="ECO:0000313" key="3">
    <source>
        <dbReference type="Proteomes" id="UP001154322"/>
    </source>
</evidence>
<dbReference type="EMBL" id="CALYLO010000004">
    <property type="protein sequence ID" value="CAH8245718.1"/>
    <property type="molecule type" value="Genomic_DNA"/>
</dbReference>
<gene>
    <name evidence="1" type="ORF">WJ0W_002953</name>
    <name evidence="2" type="ORF">WJ0W_007023</name>
</gene>
<dbReference type="EMBL" id="CALYLO010000020">
    <property type="protein sequence ID" value="CAH8249839.1"/>
    <property type="molecule type" value="Genomic_DNA"/>
</dbReference>
<accession>A0ABN8U3T3</accession>
<dbReference type="RefSeq" id="WP_249725540.1">
    <property type="nucleotide sequence ID" value="NZ_AP031286.1"/>
</dbReference>
<organism evidence="1 3">
    <name type="scientific">Paenibacillus melissococcoides</name>
    <dbReference type="NCBI Taxonomy" id="2912268"/>
    <lineage>
        <taxon>Bacteria</taxon>
        <taxon>Bacillati</taxon>
        <taxon>Bacillota</taxon>
        <taxon>Bacilli</taxon>
        <taxon>Bacillales</taxon>
        <taxon>Paenibacillaceae</taxon>
        <taxon>Paenibacillus</taxon>
    </lineage>
</organism>
<keyword evidence="3" id="KW-1185">Reference proteome</keyword>
<evidence type="ECO:0000313" key="1">
    <source>
        <dbReference type="EMBL" id="CAH8245718.1"/>
    </source>
</evidence>
<name>A0ABN8U3T3_9BACL</name>
<sequence>MSIHPKYLPYIPSWKQMHRSDQWLQSAVYQAAVAEWADRQLLHRLPSGREAS</sequence>
<evidence type="ECO:0008006" key="4">
    <source>
        <dbReference type="Google" id="ProtNLM"/>
    </source>
</evidence>
<protein>
    <recommendedName>
        <fullName evidence="4">Transposase</fullName>
    </recommendedName>
</protein>
<dbReference type="Proteomes" id="UP001154322">
    <property type="component" value="Unassembled WGS sequence"/>
</dbReference>